<dbReference type="Pfam" id="PF00939">
    <property type="entry name" value="Na_sulph_symp"/>
    <property type="match status" value="1"/>
</dbReference>
<comment type="subcellular location">
    <subcellularLocation>
        <location evidence="1">Membrane</location>
        <topology evidence="1">Multi-pass membrane protein</topology>
    </subcellularLocation>
</comment>
<feature type="transmembrane region" description="Helical" evidence="6">
    <location>
        <begin position="412"/>
        <end position="438"/>
    </location>
</feature>
<feature type="transmembrane region" description="Helical" evidence="6">
    <location>
        <begin position="388"/>
        <end position="406"/>
    </location>
</feature>
<dbReference type="AlphaFoldDB" id="A0A934S033"/>
<dbReference type="NCBIfam" id="TIGR00785">
    <property type="entry name" value="dass"/>
    <property type="match status" value="1"/>
</dbReference>
<feature type="transmembrane region" description="Helical" evidence="6">
    <location>
        <begin position="288"/>
        <end position="308"/>
    </location>
</feature>
<evidence type="ECO:0000256" key="2">
    <source>
        <dbReference type="ARBA" id="ARBA00022448"/>
    </source>
</evidence>
<keyword evidence="3 6" id="KW-0812">Transmembrane</keyword>
<feature type="transmembrane region" description="Helical" evidence="6">
    <location>
        <begin position="47"/>
        <end position="70"/>
    </location>
</feature>
<feature type="transmembrane region" description="Helical" evidence="6">
    <location>
        <begin position="82"/>
        <end position="100"/>
    </location>
</feature>
<dbReference type="CDD" id="cd01115">
    <property type="entry name" value="SLC13_permease"/>
    <property type="match status" value="1"/>
</dbReference>
<dbReference type="Proteomes" id="UP000617628">
    <property type="component" value="Unassembled WGS sequence"/>
</dbReference>
<protein>
    <submittedName>
        <fullName evidence="7">DASS family sodium-coupled anion symporter</fullName>
    </submittedName>
</protein>
<feature type="transmembrane region" description="Helical" evidence="6">
    <location>
        <begin position="328"/>
        <end position="346"/>
    </location>
</feature>
<keyword evidence="4 6" id="KW-1133">Transmembrane helix</keyword>
<comment type="caution">
    <text evidence="7">The sequence shown here is derived from an EMBL/GenBank/DDBJ whole genome shotgun (WGS) entry which is preliminary data.</text>
</comment>
<dbReference type="InterPro" id="IPR001898">
    <property type="entry name" value="SLC13A/DASS"/>
</dbReference>
<evidence type="ECO:0000313" key="8">
    <source>
        <dbReference type="Proteomes" id="UP000617628"/>
    </source>
</evidence>
<dbReference type="PANTHER" id="PTHR10283:SF82">
    <property type="entry name" value="SOLUTE CARRIER FAMILY 13 MEMBER 2"/>
    <property type="match status" value="1"/>
</dbReference>
<feature type="transmembrane region" description="Helical" evidence="6">
    <location>
        <begin position="138"/>
        <end position="160"/>
    </location>
</feature>
<dbReference type="RefSeq" id="WP_200356731.1">
    <property type="nucleotide sequence ID" value="NZ_JAENIL010000031.1"/>
</dbReference>
<accession>A0A934S033</accession>
<name>A0A934S033_9BACT</name>
<sequence>MKRLNWKRFGFWFGLLALLCCLSFEPPFEGMSVQAWRTAGLGMLMAIWWMTECLPLAATSFLPIVIAPTIGLISVKEVTSAYANPLIYLFLGGFLLSIAMERTGLHLRIARAVVSSISSSPRSQIGGMMAVAAFLSMWMSNTATTIMMLPVALSTASFLVKQGKAMPGFGPVLLLSVAYAASIGGMATLIGTPPNALLAAYLENSYGIEIGFAQWMLFGVPFSIVMLVGTWLLLTARMQRVGPSAVESQSDEERFGKLDAISRDEIAVAVIFGVAALGWIFRSHLNEWLGLAVSDTGIAMAAALLLFIVPSGRREGKGLLEWKDTGSVPWGVLLLFGGGLALASLMKSSGLATYVGGLFEGLSGMGTIWVVAVVALVVVFLTEVTSNTATTAGLLPLMGPIALTLGESPLLLAIPTAVVASCAFMLPVATPPNAIVFASGELKISQMMRAGIYLNLVSVALLVAFSKWLLPLVF</sequence>
<dbReference type="GO" id="GO:0015141">
    <property type="term" value="F:succinate transmembrane transporter activity"/>
    <property type="evidence" value="ECO:0007669"/>
    <property type="project" value="UniProtKB-ARBA"/>
</dbReference>
<dbReference type="EMBL" id="JAENIL010000031">
    <property type="protein sequence ID" value="MBK1878519.1"/>
    <property type="molecule type" value="Genomic_DNA"/>
</dbReference>
<gene>
    <name evidence="7" type="ORF">JIN87_16680</name>
</gene>
<keyword evidence="8" id="KW-1185">Reference proteome</keyword>
<keyword evidence="2" id="KW-0813">Transport</keyword>
<evidence type="ECO:0000313" key="7">
    <source>
        <dbReference type="EMBL" id="MBK1878519.1"/>
    </source>
</evidence>
<dbReference type="InterPro" id="IPR031312">
    <property type="entry name" value="Na/sul_symport_CS"/>
</dbReference>
<feature type="transmembrane region" description="Helical" evidence="6">
    <location>
        <begin position="450"/>
        <end position="470"/>
    </location>
</feature>
<proteinExistence type="predicted"/>
<dbReference type="GO" id="GO:0005886">
    <property type="term" value="C:plasma membrane"/>
    <property type="evidence" value="ECO:0007669"/>
    <property type="project" value="TreeGrafter"/>
</dbReference>
<reference evidence="7" key="1">
    <citation type="submission" date="2021-01" db="EMBL/GenBank/DDBJ databases">
        <title>Modified the classification status of verrucomicrobia.</title>
        <authorList>
            <person name="Feng X."/>
        </authorList>
    </citation>
    <scope>NUCLEOTIDE SEQUENCE</scope>
    <source>
        <strain evidence="7">KCTC 13126</strain>
    </source>
</reference>
<feature type="transmembrane region" description="Helical" evidence="6">
    <location>
        <begin position="212"/>
        <end position="234"/>
    </location>
</feature>
<feature type="transmembrane region" description="Helical" evidence="6">
    <location>
        <begin position="266"/>
        <end position="282"/>
    </location>
</feature>
<feature type="transmembrane region" description="Helical" evidence="6">
    <location>
        <begin position="358"/>
        <end position="381"/>
    </location>
</feature>
<feature type="transmembrane region" description="Helical" evidence="6">
    <location>
        <begin position="172"/>
        <end position="192"/>
    </location>
</feature>
<evidence type="ECO:0000256" key="1">
    <source>
        <dbReference type="ARBA" id="ARBA00004141"/>
    </source>
</evidence>
<keyword evidence="5 6" id="KW-0472">Membrane</keyword>
<dbReference type="PROSITE" id="PS01271">
    <property type="entry name" value="NA_SULFATE"/>
    <property type="match status" value="1"/>
</dbReference>
<evidence type="ECO:0000256" key="6">
    <source>
        <dbReference type="SAM" id="Phobius"/>
    </source>
</evidence>
<dbReference type="PANTHER" id="PTHR10283">
    <property type="entry name" value="SOLUTE CARRIER FAMILY 13 MEMBER"/>
    <property type="match status" value="1"/>
</dbReference>
<evidence type="ECO:0000256" key="4">
    <source>
        <dbReference type="ARBA" id="ARBA00022989"/>
    </source>
</evidence>
<evidence type="ECO:0000256" key="5">
    <source>
        <dbReference type="ARBA" id="ARBA00023136"/>
    </source>
</evidence>
<organism evidence="7 8">
    <name type="scientific">Pelagicoccus mobilis</name>
    <dbReference type="NCBI Taxonomy" id="415221"/>
    <lineage>
        <taxon>Bacteria</taxon>
        <taxon>Pseudomonadati</taxon>
        <taxon>Verrucomicrobiota</taxon>
        <taxon>Opitutia</taxon>
        <taxon>Puniceicoccales</taxon>
        <taxon>Pelagicoccaceae</taxon>
        <taxon>Pelagicoccus</taxon>
    </lineage>
</organism>
<evidence type="ECO:0000256" key="3">
    <source>
        <dbReference type="ARBA" id="ARBA00022692"/>
    </source>
</evidence>